<evidence type="ECO:0000313" key="8">
    <source>
        <dbReference type="Proteomes" id="UP000064189"/>
    </source>
</evidence>
<protein>
    <recommendedName>
        <fullName evidence="9">Crp/Fnr family transcriptional regulator</fullName>
    </recommendedName>
</protein>
<comment type="caution">
    <text evidence="7">The sequence shown here is derived from an EMBL/GenBank/DDBJ whole genome shotgun (WGS) entry which is preliminary data.</text>
</comment>
<dbReference type="SUPFAM" id="SSF51206">
    <property type="entry name" value="cAMP-binding domain-like"/>
    <property type="match status" value="1"/>
</dbReference>
<evidence type="ECO:0000256" key="1">
    <source>
        <dbReference type="ARBA" id="ARBA00023015"/>
    </source>
</evidence>
<keyword evidence="4" id="KW-0804">Transcription</keyword>
<dbReference type="PANTHER" id="PTHR24567:SF26">
    <property type="entry name" value="REGULATORY PROTEIN YEIL"/>
    <property type="match status" value="1"/>
</dbReference>
<dbReference type="RefSeq" id="WP_061141757.1">
    <property type="nucleotide sequence ID" value="NZ_LNNH01000012.1"/>
</dbReference>
<evidence type="ECO:0000259" key="6">
    <source>
        <dbReference type="PROSITE" id="PS51063"/>
    </source>
</evidence>
<evidence type="ECO:0000256" key="3">
    <source>
        <dbReference type="ARBA" id="ARBA00023159"/>
    </source>
</evidence>
<dbReference type="InterPro" id="IPR014710">
    <property type="entry name" value="RmlC-like_jellyroll"/>
</dbReference>
<accession>A0A109N0T8</accession>
<keyword evidence="3" id="KW-0010">Activator</keyword>
<reference evidence="7 8" key="1">
    <citation type="submission" date="2015-11" db="EMBL/GenBank/DDBJ databases">
        <title>Genome Sequence of Bacillus simplex strain VanAntwerpen2.</title>
        <authorList>
            <person name="Couger M.B."/>
        </authorList>
    </citation>
    <scope>NUCLEOTIDE SEQUENCE [LARGE SCALE GENOMIC DNA]</scope>
    <source>
        <strain evidence="7 8">VanAntwerpen02</strain>
    </source>
</reference>
<dbReference type="EMBL" id="LNNH01000012">
    <property type="protein sequence ID" value="KWW21409.1"/>
    <property type="molecule type" value="Genomic_DNA"/>
</dbReference>
<dbReference type="InterPro" id="IPR018490">
    <property type="entry name" value="cNMP-bd_dom_sf"/>
</dbReference>
<dbReference type="PROSITE" id="PS51063">
    <property type="entry name" value="HTH_CRP_2"/>
    <property type="match status" value="1"/>
</dbReference>
<dbReference type="CDD" id="cd00038">
    <property type="entry name" value="CAP_ED"/>
    <property type="match status" value="1"/>
</dbReference>
<feature type="domain" description="HTH crp-type" evidence="6">
    <location>
        <begin position="149"/>
        <end position="220"/>
    </location>
</feature>
<dbReference type="InterPro" id="IPR012318">
    <property type="entry name" value="HTH_CRP"/>
</dbReference>
<evidence type="ECO:0008006" key="9">
    <source>
        <dbReference type="Google" id="ProtNLM"/>
    </source>
</evidence>
<evidence type="ECO:0000256" key="4">
    <source>
        <dbReference type="ARBA" id="ARBA00023163"/>
    </source>
</evidence>
<dbReference type="InterPro" id="IPR036388">
    <property type="entry name" value="WH-like_DNA-bd_sf"/>
</dbReference>
<dbReference type="Gene3D" id="2.60.120.10">
    <property type="entry name" value="Jelly Rolls"/>
    <property type="match status" value="1"/>
</dbReference>
<keyword evidence="1" id="KW-0805">Transcription regulation</keyword>
<evidence type="ECO:0000256" key="2">
    <source>
        <dbReference type="ARBA" id="ARBA00023125"/>
    </source>
</evidence>
<dbReference type="Gene3D" id="1.10.10.10">
    <property type="entry name" value="Winged helix-like DNA-binding domain superfamily/Winged helix DNA-binding domain"/>
    <property type="match status" value="1"/>
</dbReference>
<dbReference type="InterPro" id="IPR000595">
    <property type="entry name" value="cNMP-bd_dom"/>
</dbReference>
<evidence type="ECO:0000313" key="7">
    <source>
        <dbReference type="EMBL" id="KWW21409.1"/>
    </source>
</evidence>
<sequence>MKKINDGRRILEYLDQFQLNRVFSEGMKKKISLYQFKKGEILCARGEDIQHMYFLVKGKVKIFTTSPEGKAWIVRFKTPLALFGDVEYVKGMPVLHTVEAVSEGMVLCIHFDEVRAMESNRAEFLNFLLEIITQKFYTESHAASLNRLHPVETRLASYLLSLSSEGDGSMFHKEMGTSNLMEIADLIGTSYRHLNRVIHKLCEEGIIERRQGSLYIEDLPMLRERADGNIYE</sequence>
<proteinExistence type="predicted"/>
<dbReference type="SUPFAM" id="SSF46785">
    <property type="entry name" value="Winged helix' DNA-binding domain"/>
    <property type="match status" value="1"/>
</dbReference>
<dbReference type="PANTHER" id="PTHR24567">
    <property type="entry name" value="CRP FAMILY TRANSCRIPTIONAL REGULATORY PROTEIN"/>
    <property type="match status" value="1"/>
</dbReference>
<evidence type="ECO:0000259" key="5">
    <source>
        <dbReference type="PROSITE" id="PS50042"/>
    </source>
</evidence>
<dbReference type="Proteomes" id="UP000064189">
    <property type="component" value="Unassembled WGS sequence"/>
</dbReference>
<organism evidence="7 8">
    <name type="scientific">Peribacillus simplex</name>
    <dbReference type="NCBI Taxonomy" id="1478"/>
    <lineage>
        <taxon>Bacteria</taxon>
        <taxon>Bacillati</taxon>
        <taxon>Bacillota</taxon>
        <taxon>Bacilli</taxon>
        <taxon>Bacillales</taxon>
        <taxon>Bacillaceae</taxon>
        <taxon>Peribacillus</taxon>
    </lineage>
</organism>
<dbReference type="GO" id="GO:0003677">
    <property type="term" value="F:DNA binding"/>
    <property type="evidence" value="ECO:0007669"/>
    <property type="project" value="UniProtKB-KW"/>
</dbReference>
<dbReference type="PROSITE" id="PS50042">
    <property type="entry name" value="CNMP_BINDING_3"/>
    <property type="match status" value="1"/>
</dbReference>
<keyword evidence="2" id="KW-0238">DNA-binding</keyword>
<dbReference type="InterPro" id="IPR036390">
    <property type="entry name" value="WH_DNA-bd_sf"/>
</dbReference>
<dbReference type="GO" id="GO:0005829">
    <property type="term" value="C:cytosol"/>
    <property type="evidence" value="ECO:0007669"/>
    <property type="project" value="TreeGrafter"/>
</dbReference>
<name>A0A109N0T8_9BACI</name>
<gene>
    <name evidence="7" type="ORF">AS888_17680</name>
</gene>
<dbReference type="AlphaFoldDB" id="A0A109N0T8"/>
<feature type="domain" description="Cyclic nucleotide-binding" evidence="5">
    <location>
        <begin position="10"/>
        <end position="135"/>
    </location>
</feature>
<dbReference type="GO" id="GO:0003700">
    <property type="term" value="F:DNA-binding transcription factor activity"/>
    <property type="evidence" value="ECO:0007669"/>
    <property type="project" value="TreeGrafter"/>
</dbReference>
<dbReference type="InterPro" id="IPR050397">
    <property type="entry name" value="Env_Response_Regulators"/>
</dbReference>
<keyword evidence="8" id="KW-1185">Reference proteome</keyword>
<dbReference type="Pfam" id="PF00027">
    <property type="entry name" value="cNMP_binding"/>
    <property type="match status" value="1"/>
</dbReference>
<dbReference type="Pfam" id="PF13545">
    <property type="entry name" value="HTH_Crp_2"/>
    <property type="match status" value="1"/>
</dbReference>